<evidence type="ECO:0000313" key="2">
    <source>
        <dbReference type="EMBL" id="CAG8216974.1"/>
    </source>
</evidence>
<feature type="region of interest" description="Disordered" evidence="1">
    <location>
        <begin position="301"/>
        <end position="321"/>
    </location>
</feature>
<feature type="compositionally biased region" description="Polar residues" evidence="1">
    <location>
        <begin position="301"/>
        <end position="310"/>
    </location>
</feature>
<dbReference type="AlphaFoldDB" id="A0A9W4I1V7"/>
<accession>A0A9W4I1V7</accession>
<dbReference type="EMBL" id="CAJVOS010000060">
    <property type="protein sequence ID" value="CAG8216974.1"/>
    <property type="molecule type" value="Genomic_DNA"/>
</dbReference>
<gene>
    <name evidence="2" type="ORF">POLS_LOCUS8009</name>
</gene>
<reference evidence="2" key="1">
    <citation type="submission" date="2021-07" db="EMBL/GenBank/DDBJ databases">
        <authorList>
            <person name="Branca A.L. A."/>
        </authorList>
    </citation>
    <scope>NUCLEOTIDE SEQUENCE</scope>
</reference>
<sequence length="321" mass="36499">MFYDKEVKEEPDRLHRVLRLIYTSKAPTFSKADLERIGVTTGSFDLWDAAFLSNDSKCFFKPFSKEELHKWRIPAHVAGCSDIKKRLDLKEVDPNSSLAQNPSSSEIRQGIRDVLAYLNTHFTFRSNGIVPLCGELGWSVIDPRMIGLQNTHFLFSGHGTQEETHFLSWQVWSMQVWREKNLAGVNFETGPSVRMIISTEAIGPCDRIVLHELGAIAECISFRRRQQTSATYPIVPVLLLSFFGRRNGRIIQACYDMKTGRIELLISPILSFLNKDDPDFDIFLRFMASCPPESCSLDQSLSRMSISSPPTDIEPRSFQGI</sequence>
<evidence type="ECO:0000313" key="3">
    <source>
        <dbReference type="Proteomes" id="UP001153618"/>
    </source>
</evidence>
<keyword evidence="3" id="KW-1185">Reference proteome</keyword>
<comment type="caution">
    <text evidence="2">The sequence shown here is derived from an EMBL/GenBank/DDBJ whole genome shotgun (WGS) entry which is preliminary data.</text>
</comment>
<name>A0A9W4I1V7_PENOL</name>
<protein>
    <submittedName>
        <fullName evidence="2">Uncharacterized protein</fullName>
    </submittedName>
</protein>
<proteinExistence type="predicted"/>
<organism evidence="2 3">
    <name type="scientific">Penicillium olsonii</name>
    <dbReference type="NCBI Taxonomy" id="99116"/>
    <lineage>
        <taxon>Eukaryota</taxon>
        <taxon>Fungi</taxon>
        <taxon>Dikarya</taxon>
        <taxon>Ascomycota</taxon>
        <taxon>Pezizomycotina</taxon>
        <taxon>Eurotiomycetes</taxon>
        <taxon>Eurotiomycetidae</taxon>
        <taxon>Eurotiales</taxon>
        <taxon>Aspergillaceae</taxon>
        <taxon>Penicillium</taxon>
    </lineage>
</organism>
<evidence type="ECO:0000256" key="1">
    <source>
        <dbReference type="SAM" id="MobiDB-lite"/>
    </source>
</evidence>
<dbReference type="OrthoDB" id="4453902at2759"/>
<dbReference type="Proteomes" id="UP001153618">
    <property type="component" value="Unassembled WGS sequence"/>
</dbReference>